<dbReference type="Pfam" id="PF17862">
    <property type="entry name" value="AAA_lid_3"/>
    <property type="match status" value="1"/>
</dbReference>
<evidence type="ECO:0000256" key="1">
    <source>
        <dbReference type="RuleBase" id="RU003651"/>
    </source>
</evidence>
<dbReference type="Gene3D" id="1.10.8.60">
    <property type="match status" value="1"/>
</dbReference>
<dbReference type="RefSeq" id="WP_106989265.1">
    <property type="nucleotide sequence ID" value="NZ_KZ679084.1"/>
</dbReference>
<dbReference type="GO" id="GO:0005524">
    <property type="term" value="F:ATP binding"/>
    <property type="evidence" value="ECO:0007669"/>
    <property type="project" value="UniProtKB-KW"/>
</dbReference>
<reference evidence="4 5" key="1">
    <citation type="submission" date="2018-03" db="EMBL/GenBank/DDBJ databases">
        <title>Arenimonas caeni sp. nov., isolated from activated sludge.</title>
        <authorList>
            <person name="Liu H."/>
        </authorList>
    </citation>
    <scope>NUCLEOTIDE SEQUENCE [LARGE SCALE GENOMIC DNA]</scope>
    <source>
        <strain evidence="5">z29</strain>
    </source>
</reference>
<dbReference type="InterPro" id="IPR050168">
    <property type="entry name" value="AAA_ATPase_domain"/>
</dbReference>
<feature type="transmembrane region" description="Helical" evidence="2">
    <location>
        <begin position="125"/>
        <end position="147"/>
    </location>
</feature>
<dbReference type="PANTHER" id="PTHR23077">
    <property type="entry name" value="AAA-FAMILY ATPASE"/>
    <property type="match status" value="1"/>
</dbReference>
<keyword evidence="2" id="KW-0472">Membrane</keyword>
<feature type="transmembrane region" description="Helical" evidence="2">
    <location>
        <begin position="89"/>
        <end position="113"/>
    </location>
</feature>
<dbReference type="SUPFAM" id="SSF52540">
    <property type="entry name" value="P-loop containing nucleoside triphosphate hydrolases"/>
    <property type="match status" value="2"/>
</dbReference>
<dbReference type="Proteomes" id="UP000241736">
    <property type="component" value="Unassembled WGS sequence"/>
</dbReference>
<name>A0A2P6MBQ0_9GAMM</name>
<dbReference type="InterPro" id="IPR003593">
    <property type="entry name" value="AAA+_ATPase"/>
</dbReference>
<evidence type="ECO:0000313" key="4">
    <source>
        <dbReference type="EMBL" id="PRH83386.1"/>
    </source>
</evidence>
<evidence type="ECO:0000259" key="3">
    <source>
        <dbReference type="SMART" id="SM00382"/>
    </source>
</evidence>
<feature type="domain" description="AAA+ ATPase" evidence="3">
    <location>
        <begin position="339"/>
        <end position="475"/>
    </location>
</feature>
<dbReference type="InterPro" id="IPR003960">
    <property type="entry name" value="ATPase_AAA_CS"/>
</dbReference>
<keyword evidence="2" id="KW-1133">Transmembrane helix</keyword>
<feature type="domain" description="AAA+ ATPase" evidence="3">
    <location>
        <begin position="587"/>
        <end position="722"/>
    </location>
</feature>
<dbReference type="SMART" id="SM00382">
    <property type="entry name" value="AAA"/>
    <property type="match status" value="2"/>
</dbReference>
<accession>A0A2P6MBQ0</accession>
<dbReference type="Pfam" id="PF00004">
    <property type="entry name" value="AAA"/>
    <property type="match status" value="2"/>
</dbReference>
<keyword evidence="1" id="KW-0067">ATP-binding</keyword>
<dbReference type="GO" id="GO:0016887">
    <property type="term" value="F:ATP hydrolysis activity"/>
    <property type="evidence" value="ECO:0007669"/>
    <property type="project" value="InterPro"/>
</dbReference>
<comment type="similarity">
    <text evidence="1">Belongs to the AAA ATPase family.</text>
</comment>
<evidence type="ECO:0000256" key="2">
    <source>
        <dbReference type="SAM" id="Phobius"/>
    </source>
</evidence>
<dbReference type="AlphaFoldDB" id="A0A2P6MBQ0"/>
<dbReference type="CDD" id="cd19481">
    <property type="entry name" value="RecA-like_protease"/>
    <property type="match status" value="1"/>
</dbReference>
<comment type="caution">
    <text evidence="4">The sequence shown here is derived from an EMBL/GenBank/DDBJ whole genome shotgun (WGS) entry which is preliminary data.</text>
</comment>
<protein>
    <recommendedName>
        <fullName evidence="3">AAA+ ATPase domain-containing protein</fullName>
    </recommendedName>
</protein>
<evidence type="ECO:0000313" key="5">
    <source>
        <dbReference type="Proteomes" id="UP000241736"/>
    </source>
</evidence>
<keyword evidence="5" id="KW-1185">Reference proteome</keyword>
<dbReference type="PROSITE" id="PS00674">
    <property type="entry name" value="AAA"/>
    <property type="match status" value="2"/>
</dbReference>
<proteinExistence type="inferred from homology"/>
<dbReference type="OrthoDB" id="9809379at2"/>
<dbReference type="InterPro" id="IPR003959">
    <property type="entry name" value="ATPase_AAA_core"/>
</dbReference>
<dbReference type="InterPro" id="IPR027417">
    <property type="entry name" value="P-loop_NTPase"/>
</dbReference>
<dbReference type="EMBL" id="PVLF01000002">
    <property type="protein sequence ID" value="PRH83386.1"/>
    <property type="molecule type" value="Genomic_DNA"/>
</dbReference>
<sequence length="796" mass="86318">MAASDGTTATAAATAEKRGNYLQTLRVRLLDDLEKTQVLAEAGQAELSRVLPQAERATQETLEFAREEAKRQYRRQLVKYRLRSIIDGIFLTGIAPSVKGFVAVWVFTLLLAVGLSLGFSGMGSWFSVWGFLAIWLPLAVLAVFLAARRKARSLREAVAALGTLGLRFGCFDEHESGDPAFPYRAALGPVAGVGAGSAPWDTNNFTIDKRFGSQQGSMFLFFVEPGGRHDVRAAFRLPTGVQAQAIPFHQESWDKHGPHWVPIGVAVANHAMTHVPLFQALARAIDEHGRHLETIRSIQKRIETLAGVEKNWADVAVDMPVLDQLLKLVDLFMSGRKPSPKGVLLYGPPGTGKTLIARKLAKHADCGFKALTISDLKSEHIGGTGQLVKKIWQECRKQAPCILFIDECESAFAKRGGLNTDQFSEELVQTFLSEWDGFNESSGQVFVVAATNQRERIDNAIMSRFTTSLHIAAPDAAGRRRILGNELGKARIGLHVTEAMVQETSGMAGRELHTLVATLVAEHLGAEVSEADFLAEARKLRGKSSTNVESRLGWDDIVLPEQTRDEFQSLGKELRHAEELAAMNISVPRGILLYGPPGTGKTQLARVLAQQSGLSFLAKSSSELKAGWIGQSAAKVSELFEQARGMAPCLVFLDEIDAISPQRGSSDSFSDDIVAQLLQELDGVKSSSAGKVFLLAATNHPEKIDAAVLSRLDRKIELGLPGQAAREAILHLQLAGKPLAFEANQVVPALAARTEGLSGRDLASLVTAAARKAVQRALKETGDPTRLSLRVEDFDG</sequence>
<keyword evidence="1" id="KW-0547">Nucleotide-binding</keyword>
<organism evidence="4 5">
    <name type="scientific">Arenimonas caeni</name>
    <dbReference type="NCBI Taxonomy" id="2058085"/>
    <lineage>
        <taxon>Bacteria</taxon>
        <taxon>Pseudomonadati</taxon>
        <taxon>Pseudomonadota</taxon>
        <taxon>Gammaproteobacteria</taxon>
        <taxon>Lysobacterales</taxon>
        <taxon>Lysobacteraceae</taxon>
        <taxon>Arenimonas</taxon>
    </lineage>
</organism>
<dbReference type="PANTHER" id="PTHR23077:SF198">
    <property type="entry name" value="ATP-DEPENDENT ZINC METALLOPROTEASE FTSH"/>
    <property type="match status" value="1"/>
</dbReference>
<dbReference type="InterPro" id="IPR041569">
    <property type="entry name" value="AAA_lid_3"/>
</dbReference>
<gene>
    <name evidence="4" type="ORF">C6N40_01680</name>
</gene>
<dbReference type="Gene3D" id="3.40.50.300">
    <property type="entry name" value="P-loop containing nucleotide triphosphate hydrolases"/>
    <property type="match status" value="2"/>
</dbReference>
<keyword evidence="2" id="KW-0812">Transmembrane</keyword>